<dbReference type="InterPro" id="IPR018060">
    <property type="entry name" value="HTH_AraC"/>
</dbReference>
<evidence type="ECO:0000256" key="3">
    <source>
        <dbReference type="ARBA" id="ARBA00022553"/>
    </source>
</evidence>
<dbReference type="PANTHER" id="PTHR42713">
    <property type="entry name" value="HISTIDINE KINASE-RELATED"/>
    <property type="match status" value="1"/>
</dbReference>
<dbReference type="InterPro" id="IPR051552">
    <property type="entry name" value="HptR"/>
</dbReference>
<dbReference type="PANTHER" id="PTHR42713:SF3">
    <property type="entry name" value="TRANSCRIPTIONAL REGULATORY PROTEIN HPTR"/>
    <property type="match status" value="1"/>
</dbReference>
<dbReference type="SUPFAM" id="SSF52172">
    <property type="entry name" value="CheY-like"/>
    <property type="match status" value="1"/>
</dbReference>
<dbReference type="SMART" id="SM00342">
    <property type="entry name" value="HTH_ARAC"/>
    <property type="match status" value="1"/>
</dbReference>
<evidence type="ECO:0000256" key="2">
    <source>
        <dbReference type="ARBA" id="ARBA00022490"/>
    </source>
</evidence>
<evidence type="ECO:0000313" key="12">
    <source>
        <dbReference type="Proteomes" id="UP001161691"/>
    </source>
</evidence>
<evidence type="ECO:0000256" key="7">
    <source>
        <dbReference type="ARBA" id="ARBA00023163"/>
    </source>
</evidence>
<evidence type="ECO:0000256" key="6">
    <source>
        <dbReference type="ARBA" id="ARBA00023125"/>
    </source>
</evidence>
<evidence type="ECO:0000259" key="10">
    <source>
        <dbReference type="PROSITE" id="PS50110"/>
    </source>
</evidence>
<evidence type="ECO:0000313" key="11">
    <source>
        <dbReference type="EMBL" id="MDI4646670.1"/>
    </source>
</evidence>
<keyword evidence="2" id="KW-0963">Cytoplasm</keyword>
<keyword evidence="4" id="KW-0902">Two-component regulatory system</keyword>
<keyword evidence="6" id="KW-0238">DNA-binding</keyword>
<dbReference type="InterPro" id="IPR011006">
    <property type="entry name" value="CheY-like_superfamily"/>
</dbReference>
<evidence type="ECO:0000259" key="9">
    <source>
        <dbReference type="PROSITE" id="PS01124"/>
    </source>
</evidence>
<dbReference type="SUPFAM" id="SSF46689">
    <property type="entry name" value="Homeodomain-like"/>
    <property type="match status" value="2"/>
</dbReference>
<dbReference type="Pfam" id="PF12833">
    <property type="entry name" value="HTH_18"/>
    <property type="match status" value="1"/>
</dbReference>
<keyword evidence="12" id="KW-1185">Reference proteome</keyword>
<evidence type="ECO:0000256" key="4">
    <source>
        <dbReference type="ARBA" id="ARBA00023012"/>
    </source>
</evidence>
<sequence length="544" mass="61602">MIRALVVDDEAWIRLGLREQIDWKALGVAIVGEAANGRDALGMIGTLRPDIVLSDIRMPLMDGIELMETVHKDYPDILIIVISGYSDFEYARKAVTFQVFDYILKPIEEEQLEAVLVRAIDKLEERQRAREDLLRMDRRLRENGALAEERLLTRLAEGAEDQVSSLLAKLDRSGLRLSGACFAAAVFRAANEEQVSAARFGGDRELAGYALFNLIGEHYGDTENKVLFRHGDRREEIVLVAGCDSIEEGEALLETLRVKCGRASADARAFLGMELYVGFGGIADDPKQISRAYKEAAAAVLYAGLESDTRIVFFSSLSGRSRYYVYPEDKEKAFLHYLDNGYRIQALTWIDSVLADIRADRSYHPLSLRMTSLELAMNLRRASLSYPSGGGDLLQESHMHVKLMRELLTYADIVHWLRAETDRTLDRIAAAKKTGSRRTLDDVVDYVDKHYCEDINLNGVAERFYMSPAYLSRIFKQAYNENFNEYVNRLRMDAAAKLLQQADLKLEDISGMVGYGNVSYFLKKFKERYGCTPTAYRKLHARAE</sequence>
<dbReference type="Pfam" id="PF00072">
    <property type="entry name" value="Response_reg"/>
    <property type="match status" value="1"/>
</dbReference>
<dbReference type="CDD" id="cd17536">
    <property type="entry name" value="REC_YesN-like"/>
    <property type="match status" value="1"/>
</dbReference>
<dbReference type="Gene3D" id="1.10.10.60">
    <property type="entry name" value="Homeodomain-like"/>
    <property type="match status" value="2"/>
</dbReference>
<dbReference type="InterPro" id="IPR001789">
    <property type="entry name" value="Sig_transdc_resp-reg_receiver"/>
</dbReference>
<dbReference type="Pfam" id="PF17853">
    <property type="entry name" value="GGDEF_2"/>
    <property type="match status" value="1"/>
</dbReference>
<dbReference type="SMART" id="SM00448">
    <property type="entry name" value="REC"/>
    <property type="match status" value="1"/>
</dbReference>
<organism evidence="11 12">
    <name type="scientific">Cohnella hashimotonis</name>
    <dbReference type="NCBI Taxonomy" id="2826895"/>
    <lineage>
        <taxon>Bacteria</taxon>
        <taxon>Bacillati</taxon>
        <taxon>Bacillota</taxon>
        <taxon>Bacilli</taxon>
        <taxon>Bacillales</taxon>
        <taxon>Paenibacillaceae</taxon>
        <taxon>Cohnella</taxon>
    </lineage>
</organism>
<dbReference type="PROSITE" id="PS01124">
    <property type="entry name" value="HTH_ARAC_FAMILY_2"/>
    <property type="match status" value="1"/>
</dbReference>
<proteinExistence type="predicted"/>
<evidence type="ECO:0000256" key="1">
    <source>
        <dbReference type="ARBA" id="ARBA00004496"/>
    </source>
</evidence>
<gene>
    <name evidence="11" type="ORF">KB449_16965</name>
</gene>
<dbReference type="RefSeq" id="WP_282909501.1">
    <property type="nucleotide sequence ID" value="NZ_JAGRPV010000001.1"/>
</dbReference>
<dbReference type="InterPro" id="IPR020449">
    <property type="entry name" value="Tscrpt_reg_AraC-type_HTH"/>
</dbReference>
<dbReference type="Proteomes" id="UP001161691">
    <property type="component" value="Unassembled WGS sequence"/>
</dbReference>
<comment type="caution">
    <text evidence="11">The sequence shown here is derived from an EMBL/GenBank/DDBJ whole genome shotgun (WGS) entry which is preliminary data.</text>
</comment>
<dbReference type="EMBL" id="JAGRPV010000001">
    <property type="protein sequence ID" value="MDI4646670.1"/>
    <property type="molecule type" value="Genomic_DNA"/>
</dbReference>
<keyword evidence="5" id="KW-0805">Transcription regulation</keyword>
<evidence type="ECO:0000256" key="5">
    <source>
        <dbReference type="ARBA" id="ARBA00023015"/>
    </source>
</evidence>
<feature type="domain" description="Response regulatory" evidence="10">
    <location>
        <begin position="3"/>
        <end position="120"/>
    </location>
</feature>
<dbReference type="InterPro" id="IPR009057">
    <property type="entry name" value="Homeodomain-like_sf"/>
</dbReference>
<feature type="modified residue" description="4-aspartylphosphate" evidence="8">
    <location>
        <position position="55"/>
    </location>
</feature>
<keyword evidence="7" id="KW-0804">Transcription</keyword>
<dbReference type="InterPro" id="IPR041522">
    <property type="entry name" value="CdaR_GGDEF"/>
</dbReference>
<name>A0ABT6TIW4_9BACL</name>
<dbReference type="PROSITE" id="PS50110">
    <property type="entry name" value="RESPONSE_REGULATORY"/>
    <property type="match status" value="1"/>
</dbReference>
<feature type="domain" description="HTH araC/xylS-type" evidence="9">
    <location>
        <begin position="441"/>
        <end position="539"/>
    </location>
</feature>
<reference evidence="11" key="1">
    <citation type="submission" date="2023-04" db="EMBL/GenBank/DDBJ databases">
        <title>Comparative genomic analysis of Cohnella hashimotonis sp. nov., isolated from the International Space Station.</title>
        <authorList>
            <person name="Venkateswaran K."/>
            <person name="Simpson A."/>
        </authorList>
    </citation>
    <scope>NUCLEOTIDE SEQUENCE</scope>
    <source>
        <strain evidence="11">F6_2S_P_1</strain>
    </source>
</reference>
<dbReference type="Gene3D" id="3.40.50.2300">
    <property type="match status" value="1"/>
</dbReference>
<comment type="subcellular location">
    <subcellularLocation>
        <location evidence="1">Cytoplasm</location>
    </subcellularLocation>
</comment>
<dbReference type="PRINTS" id="PR00032">
    <property type="entry name" value="HTHARAC"/>
</dbReference>
<protein>
    <submittedName>
        <fullName evidence="11">Response regulator</fullName>
    </submittedName>
</protein>
<evidence type="ECO:0000256" key="8">
    <source>
        <dbReference type="PROSITE-ProRule" id="PRU00169"/>
    </source>
</evidence>
<accession>A0ABT6TIW4</accession>
<keyword evidence="3 8" id="KW-0597">Phosphoprotein</keyword>